<feature type="domain" description="AMP-dependent synthetase/ligase" evidence="2">
    <location>
        <begin position="61"/>
        <end position="317"/>
    </location>
</feature>
<dbReference type="GO" id="GO:0006633">
    <property type="term" value="P:fatty acid biosynthetic process"/>
    <property type="evidence" value="ECO:0007669"/>
    <property type="project" value="TreeGrafter"/>
</dbReference>
<dbReference type="Gene3D" id="3.40.50.12780">
    <property type="entry name" value="N-terminal domain of ligase-like"/>
    <property type="match status" value="1"/>
</dbReference>
<sequence length="484" mass="52372">MIVVLHGCWSDEDYAEWDWCDHTVNRALPSRCGIIRISALWPLCRCRHKRHDIETPLPPFDPGVVVSPDRRDIAFLQHSSGTTGLKKGVMLSHGTVLDHVDAMAETLGMTGGDVIASWLPIYHDMGLIACFVAPALLGISVVTIDPFAWVRWPASLLEAIGDFRATLCWLPNFAFHHLIRMTPPEARYDLSSLRAVIDCSEPCKSATLEAFGRHFAPHGLAAAAPQVSYAMAETVFMVTQTRLGEAPRIICADAEALDRDGVVRAAAPDAAGRDMISCGPPMSGVRLRILDADGAACADREVGTVVIASATMFDGYFRLEMPPGKLEAGWYHTGDRGFLDQGELFITGRTDDLLIIHGKNIYAHDAEFCINTHCDVKPGRVVAIAPFNPQTGSQSLVVIAEADTMDVTARSALSRAIKSAINAEFAATVYEALIVSPGWLIKTTSGKISRAENLRRYVAERAVFQAAHGSLVSAAVTSPGEPVS</sequence>
<dbReference type="InterPro" id="IPR000873">
    <property type="entry name" value="AMP-dep_synth/lig_dom"/>
</dbReference>
<organism evidence="3 4">
    <name type="scientific">Acidiphilium acidophilum</name>
    <name type="common">Thiobacillus acidophilus</name>
    <dbReference type="NCBI Taxonomy" id="76588"/>
    <lineage>
        <taxon>Bacteria</taxon>
        <taxon>Pseudomonadati</taxon>
        <taxon>Pseudomonadota</taxon>
        <taxon>Alphaproteobacteria</taxon>
        <taxon>Acetobacterales</taxon>
        <taxon>Acidocellaceae</taxon>
        <taxon>Acidiphilium</taxon>
    </lineage>
</organism>
<dbReference type="SUPFAM" id="SSF56801">
    <property type="entry name" value="Acetyl-CoA synthetase-like"/>
    <property type="match status" value="1"/>
</dbReference>
<name>A0AAW9DMD2_ACIAO</name>
<dbReference type="InterPro" id="IPR045851">
    <property type="entry name" value="AMP-bd_C_sf"/>
</dbReference>
<dbReference type="EMBL" id="JAWXYB010000018">
    <property type="protein sequence ID" value="MDX5929880.1"/>
    <property type="molecule type" value="Genomic_DNA"/>
</dbReference>
<evidence type="ECO:0000256" key="1">
    <source>
        <dbReference type="ARBA" id="ARBA00006432"/>
    </source>
</evidence>
<comment type="caution">
    <text evidence="3">The sequence shown here is derived from an EMBL/GenBank/DDBJ whole genome shotgun (WGS) entry which is preliminary data.</text>
</comment>
<dbReference type="AlphaFoldDB" id="A0AAW9DMD2"/>
<dbReference type="Pfam" id="PF00501">
    <property type="entry name" value="AMP-binding"/>
    <property type="match status" value="1"/>
</dbReference>
<comment type="similarity">
    <text evidence="1">Belongs to the ATP-dependent AMP-binding enzyme family.</text>
</comment>
<dbReference type="RefSeq" id="WP_319612866.1">
    <property type="nucleotide sequence ID" value="NZ_JAWXYB010000018.1"/>
</dbReference>
<accession>A0AAW9DMD2</accession>
<keyword evidence="4" id="KW-1185">Reference proteome</keyword>
<dbReference type="PANTHER" id="PTHR22754:SF32">
    <property type="entry name" value="DISCO-INTERACTING PROTEIN 2"/>
    <property type="match status" value="1"/>
</dbReference>
<dbReference type="InterPro" id="IPR042099">
    <property type="entry name" value="ANL_N_sf"/>
</dbReference>
<dbReference type="Proteomes" id="UP001279553">
    <property type="component" value="Unassembled WGS sequence"/>
</dbReference>
<proteinExistence type="inferred from homology"/>
<evidence type="ECO:0000313" key="3">
    <source>
        <dbReference type="EMBL" id="MDX5929880.1"/>
    </source>
</evidence>
<evidence type="ECO:0000313" key="4">
    <source>
        <dbReference type="Proteomes" id="UP001279553"/>
    </source>
</evidence>
<dbReference type="GO" id="GO:0005886">
    <property type="term" value="C:plasma membrane"/>
    <property type="evidence" value="ECO:0007669"/>
    <property type="project" value="TreeGrafter"/>
</dbReference>
<gene>
    <name evidence="3" type="ORF">SIL87_03775</name>
</gene>
<dbReference type="Gene3D" id="3.30.300.30">
    <property type="match status" value="1"/>
</dbReference>
<evidence type="ECO:0000259" key="2">
    <source>
        <dbReference type="Pfam" id="PF00501"/>
    </source>
</evidence>
<dbReference type="GO" id="GO:0070566">
    <property type="term" value="F:adenylyltransferase activity"/>
    <property type="evidence" value="ECO:0007669"/>
    <property type="project" value="TreeGrafter"/>
</dbReference>
<dbReference type="PANTHER" id="PTHR22754">
    <property type="entry name" value="DISCO-INTERACTING PROTEIN 2 DIP2 -RELATED"/>
    <property type="match status" value="1"/>
</dbReference>
<reference evidence="3 4" key="1">
    <citation type="submission" date="2023-11" db="EMBL/GenBank/DDBJ databases">
        <title>MicrobeMod: A computational toolkit for identifying prokaryotic methylation and restriction-modification with nanopore sequencing.</title>
        <authorList>
            <person name="Crits-Christoph A."/>
            <person name="Kang S.C."/>
            <person name="Lee H."/>
            <person name="Ostrov N."/>
        </authorList>
    </citation>
    <scope>NUCLEOTIDE SEQUENCE [LARGE SCALE GENOMIC DNA]</scope>
    <source>
        <strain evidence="3 4">DSMZ 700</strain>
    </source>
</reference>
<protein>
    <submittedName>
        <fullName evidence="3">AMP-binding protein</fullName>
    </submittedName>
</protein>